<name>A0AAW2EK41_9HYME</name>
<evidence type="ECO:0000256" key="1">
    <source>
        <dbReference type="ARBA" id="ARBA00022980"/>
    </source>
</evidence>
<dbReference type="PANTHER" id="PTHR13479">
    <property type="entry name" value="30S RIBOSOMAL PROTEIN S18"/>
    <property type="match status" value="1"/>
</dbReference>
<keyword evidence="1" id="KW-0689">Ribosomal protein</keyword>
<comment type="caution">
    <text evidence="3">The sequence shown here is derived from an EMBL/GenBank/DDBJ whole genome shotgun (WGS) entry which is preliminary data.</text>
</comment>
<reference evidence="3 4" key="1">
    <citation type="submission" date="2023-03" db="EMBL/GenBank/DDBJ databases">
        <title>High recombination rates correlate with genetic variation in Cardiocondyla obscurior ants.</title>
        <authorList>
            <person name="Errbii M."/>
        </authorList>
    </citation>
    <scope>NUCLEOTIDE SEQUENCE [LARGE SCALE GENOMIC DNA]</scope>
    <source>
        <strain evidence="3">Alpha-2009</strain>
        <tissue evidence="3">Whole body</tissue>
    </source>
</reference>
<keyword evidence="2" id="KW-0687">Ribonucleoprotein</keyword>
<dbReference type="GO" id="GO:0032543">
    <property type="term" value="P:mitochondrial translation"/>
    <property type="evidence" value="ECO:0007669"/>
    <property type="project" value="TreeGrafter"/>
</dbReference>
<accession>A0AAW2EK41</accession>
<sequence length="153" mass="17485">MAALCRSVRQLGKYLVSQEFNRNISLSASTHLREIITKKEDKVLIVEGRNVPQMKEHLLVKLDSQACPLCATQLDVKHTDVLILRQFLQSDGTVLPLRVSGLCEVQHKRVSILIKMAQRAGLLPGVIMEQNPAVWETFNSYYDEDTIKHKYKR</sequence>
<dbReference type="SUPFAM" id="SSF46911">
    <property type="entry name" value="Ribosomal protein S18"/>
    <property type="match status" value="1"/>
</dbReference>
<dbReference type="GO" id="GO:0005763">
    <property type="term" value="C:mitochondrial small ribosomal subunit"/>
    <property type="evidence" value="ECO:0007669"/>
    <property type="project" value="TreeGrafter"/>
</dbReference>
<keyword evidence="4" id="KW-1185">Reference proteome</keyword>
<dbReference type="Pfam" id="PF01084">
    <property type="entry name" value="Ribosomal_S18"/>
    <property type="match status" value="1"/>
</dbReference>
<gene>
    <name evidence="3" type="ORF">PUN28_017056</name>
</gene>
<evidence type="ECO:0000313" key="4">
    <source>
        <dbReference type="Proteomes" id="UP001430953"/>
    </source>
</evidence>
<dbReference type="AlphaFoldDB" id="A0AAW2EK41"/>
<dbReference type="GO" id="GO:0070181">
    <property type="term" value="F:small ribosomal subunit rRNA binding"/>
    <property type="evidence" value="ECO:0007669"/>
    <property type="project" value="TreeGrafter"/>
</dbReference>
<evidence type="ECO:0008006" key="5">
    <source>
        <dbReference type="Google" id="ProtNLM"/>
    </source>
</evidence>
<evidence type="ECO:0000256" key="2">
    <source>
        <dbReference type="ARBA" id="ARBA00023274"/>
    </source>
</evidence>
<dbReference type="Proteomes" id="UP001430953">
    <property type="component" value="Unassembled WGS sequence"/>
</dbReference>
<organism evidence="3 4">
    <name type="scientific">Cardiocondyla obscurior</name>
    <dbReference type="NCBI Taxonomy" id="286306"/>
    <lineage>
        <taxon>Eukaryota</taxon>
        <taxon>Metazoa</taxon>
        <taxon>Ecdysozoa</taxon>
        <taxon>Arthropoda</taxon>
        <taxon>Hexapoda</taxon>
        <taxon>Insecta</taxon>
        <taxon>Pterygota</taxon>
        <taxon>Neoptera</taxon>
        <taxon>Endopterygota</taxon>
        <taxon>Hymenoptera</taxon>
        <taxon>Apocrita</taxon>
        <taxon>Aculeata</taxon>
        <taxon>Formicoidea</taxon>
        <taxon>Formicidae</taxon>
        <taxon>Myrmicinae</taxon>
        <taxon>Cardiocondyla</taxon>
    </lineage>
</organism>
<dbReference type="GO" id="GO:0003735">
    <property type="term" value="F:structural constituent of ribosome"/>
    <property type="evidence" value="ECO:0007669"/>
    <property type="project" value="InterPro"/>
</dbReference>
<dbReference type="InterPro" id="IPR001648">
    <property type="entry name" value="Ribosomal_bS18"/>
</dbReference>
<protein>
    <recommendedName>
        <fullName evidence="5">Ribosomal protein S18</fullName>
    </recommendedName>
</protein>
<dbReference type="Gene3D" id="4.10.640.10">
    <property type="entry name" value="Ribosomal protein S18"/>
    <property type="match status" value="1"/>
</dbReference>
<evidence type="ECO:0000313" key="3">
    <source>
        <dbReference type="EMBL" id="KAL0104098.1"/>
    </source>
</evidence>
<proteinExistence type="predicted"/>
<dbReference type="PANTHER" id="PTHR13479:SF66">
    <property type="entry name" value="LARGE RIBOSOMAL SUBUNIT PROTEIN ML66"/>
    <property type="match status" value="1"/>
</dbReference>
<dbReference type="InterPro" id="IPR036870">
    <property type="entry name" value="Ribosomal_bS18_sf"/>
</dbReference>
<dbReference type="EMBL" id="JADYXP020000020">
    <property type="protein sequence ID" value="KAL0104098.1"/>
    <property type="molecule type" value="Genomic_DNA"/>
</dbReference>